<dbReference type="VEuPathDB" id="TrichDB:TVAGG3_0869960"/>
<proteinExistence type="predicted"/>
<evidence type="ECO:0000313" key="1">
    <source>
        <dbReference type="EMBL" id="EAY14365.1"/>
    </source>
</evidence>
<gene>
    <name evidence="1" type="ORF">TVAG_255570</name>
</gene>
<dbReference type="SMR" id="A2DYV4"/>
<dbReference type="VEuPathDB" id="TrichDB:TVAG_255570"/>
<protein>
    <submittedName>
        <fullName evidence="1">Uncharacterized protein</fullName>
    </submittedName>
</protein>
<reference evidence="1" key="1">
    <citation type="submission" date="2006-10" db="EMBL/GenBank/DDBJ databases">
        <authorList>
            <person name="Amadeo P."/>
            <person name="Zhao Q."/>
            <person name="Wortman J."/>
            <person name="Fraser-Liggett C."/>
            <person name="Carlton J."/>
        </authorList>
    </citation>
    <scope>NUCLEOTIDE SEQUENCE</scope>
    <source>
        <strain evidence="1">G3</strain>
    </source>
</reference>
<dbReference type="RefSeq" id="XP_001326588.1">
    <property type="nucleotide sequence ID" value="XM_001326553.1"/>
</dbReference>
<dbReference type="Proteomes" id="UP000001542">
    <property type="component" value="Unassembled WGS sequence"/>
</dbReference>
<dbReference type="KEGG" id="tva:4772367"/>
<reference evidence="1" key="2">
    <citation type="journal article" date="2007" name="Science">
        <title>Draft genome sequence of the sexually transmitted pathogen Trichomonas vaginalis.</title>
        <authorList>
            <person name="Carlton J.M."/>
            <person name="Hirt R.P."/>
            <person name="Silva J.C."/>
            <person name="Delcher A.L."/>
            <person name="Schatz M."/>
            <person name="Zhao Q."/>
            <person name="Wortman J.R."/>
            <person name="Bidwell S.L."/>
            <person name="Alsmark U.C.M."/>
            <person name="Besteiro S."/>
            <person name="Sicheritz-Ponten T."/>
            <person name="Noel C.J."/>
            <person name="Dacks J.B."/>
            <person name="Foster P.G."/>
            <person name="Simillion C."/>
            <person name="Van de Peer Y."/>
            <person name="Miranda-Saavedra D."/>
            <person name="Barton G.J."/>
            <person name="Westrop G.D."/>
            <person name="Mueller S."/>
            <person name="Dessi D."/>
            <person name="Fiori P.L."/>
            <person name="Ren Q."/>
            <person name="Paulsen I."/>
            <person name="Zhang H."/>
            <person name="Bastida-Corcuera F.D."/>
            <person name="Simoes-Barbosa A."/>
            <person name="Brown M.T."/>
            <person name="Hayes R.D."/>
            <person name="Mukherjee M."/>
            <person name="Okumura C.Y."/>
            <person name="Schneider R."/>
            <person name="Smith A.J."/>
            <person name="Vanacova S."/>
            <person name="Villalvazo M."/>
            <person name="Haas B.J."/>
            <person name="Pertea M."/>
            <person name="Feldblyum T.V."/>
            <person name="Utterback T.R."/>
            <person name="Shu C.L."/>
            <person name="Osoegawa K."/>
            <person name="de Jong P.J."/>
            <person name="Hrdy I."/>
            <person name="Horvathova L."/>
            <person name="Zubacova Z."/>
            <person name="Dolezal P."/>
            <person name="Malik S.B."/>
            <person name="Logsdon J.M. Jr."/>
            <person name="Henze K."/>
            <person name="Gupta A."/>
            <person name="Wang C.C."/>
            <person name="Dunne R.L."/>
            <person name="Upcroft J.A."/>
            <person name="Upcroft P."/>
            <person name="White O."/>
            <person name="Salzberg S.L."/>
            <person name="Tang P."/>
            <person name="Chiu C.-H."/>
            <person name="Lee Y.-S."/>
            <person name="Embley T.M."/>
            <person name="Coombs G.H."/>
            <person name="Mottram J.C."/>
            <person name="Tachezy J."/>
            <person name="Fraser-Liggett C.M."/>
            <person name="Johnson P.J."/>
        </authorList>
    </citation>
    <scope>NUCLEOTIDE SEQUENCE [LARGE SCALE GENOMIC DNA]</scope>
    <source>
        <strain evidence="1">G3</strain>
    </source>
</reference>
<dbReference type="InParanoid" id="A2DYV4"/>
<sequence length="1426" mass="165582">MDSAQVLDINDPNVEAFADFDPDETEFVYNTPAQYEEIFMKNNINHNEVSLFNIWQTIHKFFDNIMHSPNIIPIDRDTFSQNMKIYELLCDKLDLFASVKDSVYTTLRELTLKSMDCFDDFYFDKFLAEFEKHRTIFNKQVQIVNHYHRVSKHPPQVFTEEYPIFQKQKRIMAALMSFLKDKMLLRSCNRIIKKIQKLRELFVLIIETSPTDADKLKEAVTNAFDNIITLVLDLKGMLLGRQLLHMSMQFIPPSKIEAQKRSFLNKDEILRQQIENEKTYKQMIESRGTERIAQQNSEDLKDSTNLFNLILSLDSNSELIQNAIEMLKKGIENKDIVQDVSKQSFISAQENLRKFLRSISLVLPKVEFHDAKYNLGLISAAQNNDKSEIINKLIQSIDQLSGRIMKTSQISQVMINLRAIKDFEECKEIYEKFNNYFFHLYHIIEVIEMTNDSLRSKISPEDFSPLYLDFDNLNVDNIPQEFITKFNDCCNYLKNNSLDISLTDNFQFDNLIIPNIHPVLKEISEMINKLPHNTDFAFAHKFNENIFEKSEKFQIYFQTEVEMMKIMNTTNDYPCLNEIISKLALFRYLDTIFFMLDIIRKVPYEISVQNTYLRLNYIINDQCDHLKNNILIKPLNPKHLQEIFYKQGLLKLVFFMKMYWPHFLDHNIENSIKIFKMFIKALQDKQFDGLMPLFDYISSQNSTEIQPAEDILQLSFILLNISTSINYKNGVINSSFTNLSSHGFIEYFYNFNVQNYDSIFDPLSELIDSLNSPRLTHKLASLRYGSSSTQSLVELALYVISDPKLTVNLKEFKEKLLPLTSFITNFEGIDFVANLVCSQLQTTLMKPYAVASFNVPRFSFMFSDLILYLNTVGIIPTSESYTAIQYSLLLKNIHPPNLILGNDIKKMLQNIRETSSFVSKYCNKSNPAIQTLFSRLKATIQLTLKSTELPLAFLSTIHEKLFSGESVTEDSYLLLSYFDENDPIFSNIKAFFDILYVQADLELIYSRILPELIDVEYSSLLSSLFLMFTDECYCKLCNNQETKEEGKNRFFSAAAGAILEAMNSDTESGLICAGKAYACFMDLENNYINELIPFEQLLDKIPYGKNDNLNELFIMMQSYGIRTNLLQPTEEMINNIFQLFLVDNENYHQIAELALENISFLQDPELHAIIWDFLSKCLSSDECSSDFILSTFDVMKNVSKNLNPTICESIFPDLAQLHEVLLSSNETGQYISKYLGILANVMSNIGKDHAELGEQTLEIISKFIDGYEEDCMYSFNILIKTFGHASPEILQCCFNFIKERIGEIDNFEQNSEANELFGTIIDVIDDEELLFDIAQYIIQHADMFEDLLYQFGHNLGYGLLTIYRKIPQKFSELLEQVRENIFLELLATNSIFENIPMEKREYALNALIDLIEESQAEVSIGEYDIQ</sequence>
<organism evidence="1 2">
    <name type="scientific">Trichomonas vaginalis (strain ATCC PRA-98 / G3)</name>
    <dbReference type="NCBI Taxonomy" id="412133"/>
    <lineage>
        <taxon>Eukaryota</taxon>
        <taxon>Metamonada</taxon>
        <taxon>Parabasalia</taxon>
        <taxon>Trichomonadida</taxon>
        <taxon>Trichomonadidae</taxon>
        <taxon>Trichomonas</taxon>
    </lineage>
</organism>
<dbReference type="EMBL" id="DS113271">
    <property type="protein sequence ID" value="EAY14365.1"/>
    <property type="molecule type" value="Genomic_DNA"/>
</dbReference>
<keyword evidence="2" id="KW-1185">Reference proteome</keyword>
<evidence type="ECO:0000313" key="2">
    <source>
        <dbReference type="Proteomes" id="UP000001542"/>
    </source>
</evidence>
<name>A2DYV4_TRIV3</name>
<accession>A2DYV4</accession>